<sequence length="192" mass="21693">MRSETSSNSMSSSVDSTLLPKPIDSNSTSPLPLVTINISSQLPYKLTFSNYPSWRATFLAILIGYDLMKYLDDTLRCPPKPAANSSVSVVTLYTHWYRHDRLLLNAIFASVSEAVMPLIGMTTTSCDAWQHLAHLFARKSRAQIMQLKEDLTLIQRGSHTVFEFHHAIKFRVSRYGGSHTHERNCLVFCRVA</sequence>
<gene>
    <name evidence="2" type="primary">RE1_795</name>
    <name evidence="2" type="ORF">CK203_046947</name>
</gene>
<proteinExistence type="predicted"/>
<comment type="caution">
    <text evidence="2">The sequence shown here is derived from an EMBL/GenBank/DDBJ whole genome shotgun (WGS) entry which is preliminary data.</text>
</comment>
<evidence type="ECO:0000313" key="3">
    <source>
        <dbReference type="Proteomes" id="UP000288805"/>
    </source>
</evidence>
<reference evidence="2 3" key="1">
    <citation type="journal article" date="2018" name="PLoS Genet.">
        <title>Population sequencing reveals clonal diversity and ancestral inbreeding in the grapevine cultivar Chardonnay.</title>
        <authorList>
            <person name="Roach M.J."/>
            <person name="Johnson D.L."/>
            <person name="Bohlmann J."/>
            <person name="van Vuuren H.J."/>
            <person name="Jones S.J."/>
            <person name="Pretorius I.S."/>
            <person name="Schmidt S.A."/>
            <person name="Borneman A.R."/>
        </authorList>
    </citation>
    <scope>NUCLEOTIDE SEQUENCE [LARGE SCALE GENOMIC DNA]</scope>
    <source>
        <strain evidence="3">cv. Chardonnay</strain>
        <tissue evidence="2">Leaf</tissue>
    </source>
</reference>
<evidence type="ECO:0000256" key="1">
    <source>
        <dbReference type="SAM" id="MobiDB-lite"/>
    </source>
</evidence>
<dbReference type="EMBL" id="QGNW01000236">
    <property type="protein sequence ID" value="RVW82734.1"/>
    <property type="molecule type" value="Genomic_DNA"/>
</dbReference>
<dbReference type="PANTHER" id="PTHR47481">
    <property type="match status" value="1"/>
</dbReference>
<accession>A0A438HE39</accession>
<dbReference type="Pfam" id="PF14223">
    <property type="entry name" value="Retrotran_gag_2"/>
    <property type="match status" value="1"/>
</dbReference>
<organism evidence="2 3">
    <name type="scientific">Vitis vinifera</name>
    <name type="common">Grape</name>
    <dbReference type="NCBI Taxonomy" id="29760"/>
    <lineage>
        <taxon>Eukaryota</taxon>
        <taxon>Viridiplantae</taxon>
        <taxon>Streptophyta</taxon>
        <taxon>Embryophyta</taxon>
        <taxon>Tracheophyta</taxon>
        <taxon>Spermatophyta</taxon>
        <taxon>Magnoliopsida</taxon>
        <taxon>eudicotyledons</taxon>
        <taxon>Gunneridae</taxon>
        <taxon>Pentapetalae</taxon>
        <taxon>rosids</taxon>
        <taxon>Vitales</taxon>
        <taxon>Vitaceae</taxon>
        <taxon>Viteae</taxon>
        <taxon>Vitis</taxon>
    </lineage>
</organism>
<name>A0A438HE39_VITVI</name>
<feature type="region of interest" description="Disordered" evidence="1">
    <location>
        <begin position="1"/>
        <end position="21"/>
    </location>
</feature>
<dbReference type="AlphaFoldDB" id="A0A438HE39"/>
<feature type="compositionally biased region" description="Low complexity" evidence="1">
    <location>
        <begin position="1"/>
        <end position="16"/>
    </location>
</feature>
<dbReference type="Proteomes" id="UP000288805">
    <property type="component" value="Unassembled WGS sequence"/>
</dbReference>
<evidence type="ECO:0000313" key="2">
    <source>
        <dbReference type="EMBL" id="RVW82734.1"/>
    </source>
</evidence>
<dbReference type="PANTHER" id="PTHR47481:SF9">
    <property type="entry name" value="RETROTRANSPOSON GAG DOMAIN-CONTAINING PROTEIN"/>
    <property type="match status" value="1"/>
</dbReference>
<protein>
    <submittedName>
        <fullName evidence="2">Retrovirus-related Pol polyprotein from transposon RE1</fullName>
    </submittedName>
</protein>